<dbReference type="GO" id="GO:0005886">
    <property type="term" value="C:plasma membrane"/>
    <property type="evidence" value="ECO:0007669"/>
    <property type="project" value="UniProtKB-SubCell"/>
</dbReference>
<gene>
    <name evidence="9" type="ORF">EJ903_09595</name>
</gene>
<dbReference type="Proteomes" id="UP000277007">
    <property type="component" value="Unassembled WGS sequence"/>
</dbReference>
<dbReference type="AlphaFoldDB" id="A0A3S0IFW2"/>
<evidence type="ECO:0000256" key="3">
    <source>
        <dbReference type="ARBA" id="ARBA00022475"/>
    </source>
</evidence>
<feature type="transmembrane region" description="Helical" evidence="7">
    <location>
        <begin position="97"/>
        <end position="118"/>
    </location>
</feature>
<sequence length="266" mass="29488">MLAAASIMLGPLVVMLVTSLKPDTLQIVQDLGGVAAFIPGPVSLENYKRVLADQQMPFLRFLVNTLVVVVSIVGLGIIVNSMAAYCLARRRFRGRDLLLAVIIALIIVPVESLAVPLLMMVNHLGWMDSYHVQIVPFIAHPFSIFLFYQYFAKLPKDLDEAAAMDGASVWRIYWSIIMPLSAPVIATVAILQGLEFWSAYLWPLMVTRGVEFRPLSVGVAQFFGQEPRQWGEVMAFANMASLPVIIAYLTFQRWFIQSVVGSAVKG</sequence>
<dbReference type="EMBL" id="RXMA01000007">
    <property type="protein sequence ID" value="RTR21125.1"/>
    <property type="molecule type" value="Genomic_DNA"/>
</dbReference>
<dbReference type="PANTHER" id="PTHR43744">
    <property type="entry name" value="ABC TRANSPORTER PERMEASE PROTEIN MG189-RELATED-RELATED"/>
    <property type="match status" value="1"/>
</dbReference>
<evidence type="ECO:0000313" key="9">
    <source>
        <dbReference type="EMBL" id="RTR21125.1"/>
    </source>
</evidence>
<evidence type="ECO:0000256" key="6">
    <source>
        <dbReference type="ARBA" id="ARBA00023136"/>
    </source>
</evidence>
<dbReference type="SUPFAM" id="SSF161098">
    <property type="entry name" value="MetI-like"/>
    <property type="match status" value="1"/>
</dbReference>
<dbReference type="PROSITE" id="PS50928">
    <property type="entry name" value="ABC_TM1"/>
    <property type="match status" value="1"/>
</dbReference>
<proteinExistence type="inferred from homology"/>
<dbReference type="CDD" id="cd06261">
    <property type="entry name" value="TM_PBP2"/>
    <property type="match status" value="1"/>
</dbReference>
<protein>
    <submittedName>
        <fullName evidence="9">Carbohydrate ABC transporter permease</fullName>
    </submittedName>
</protein>
<keyword evidence="5 7" id="KW-1133">Transmembrane helix</keyword>
<keyword evidence="6 7" id="KW-0472">Membrane</keyword>
<evidence type="ECO:0000259" key="8">
    <source>
        <dbReference type="PROSITE" id="PS50928"/>
    </source>
</evidence>
<accession>A0A3S0IFW2</accession>
<name>A0A3S0IFW2_9PROT</name>
<evidence type="ECO:0000256" key="5">
    <source>
        <dbReference type="ARBA" id="ARBA00022989"/>
    </source>
</evidence>
<comment type="similarity">
    <text evidence="7">Belongs to the binding-protein-dependent transport system permease family.</text>
</comment>
<dbReference type="Gene3D" id="1.10.3720.10">
    <property type="entry name" value="MetI-like"/>
    <property type="match status" value="1"/>
</dbReference>
<evidence type="ECO:0000256" key="4">
    <source>
        <dbReference type="ARBA" id="ARBA00022692"/>
    </source>
</evidence>
<feature type="transmembrane region" description="Helical" evidence="7">
    <location>
        <begin position="130"/>
        <end position="151"/>
    </location>
</feature>
<feature type="transmembrane region" description="Helical" evidence="7">
    <location>
        <begin position="172"/>
        <end position="194"/>
    </location>
</feature>
<evidence type="ECO:0000256" key="2">
    <source>
        <dbReference type="ARBA" id="ARBA00022448"/>
    </source>
</evidence>
<feature type="domain" description="ABC transmembrane type-1" evidence="8">
    <location>
        <begin position="62"/>
        <end position="251"/>
    </location>
</feature>
<keyword evidence="2 7" id="KW-0813">Transport</keyword>
<dbReference type="PANTHER" id="PTHR43744:SF12">
    <property type="entry name" value="ABC TRANSPORTER PERMEASE PROTEIN MG189-RELATED"/>
    <property type="match status" value="1"/>
</dbReference>
<comment type="caution">
    <text evidence="9">The sequence shown here is derived from an EMBL/GenBank/DDBJ whole genome shotgun (WGS) entry which is preliminary data.</text>
</comment>
<feature type="transmembrane region" description="Helical" evidence="7">
    <location>
        <begin position="233"/>
        <end position="251"/>
    </location>
</feature>
<reference evidence="9 10" key="1">
    <citation type="submission" date="2018-12" db="EMBL/GenBank/DDBJ databases">
        <authorList>
            <person name="Yang Y."/>
        </authorList>
    </citation>
    <scope>NUCLEOTIDE SEQUENCE [LARGE SCALE GENOMIC DNA]</scope>
    <source>
        <strain evidence="9 10">L-25-5w-1</strain>
    </source>
</reference>
<dbReference type="Pfam" id="PF00528">
    <property type="entry name" value="BPD_transp_1"/>
    <property type="match status" value="1"/>
</dbReference>
<keyword evidence="4 7" id="KW-0812">Transmembrane</keyword>
<keyword evidence="3" id="KW-1003">Cell membrane</keyword>
<comment type="subcellular location">
    <subcellularLocation>
        <location evidence="1 7">Cell membrane</location>
        <topology evidence="1 7">Multi-pass membrane protein</topology>
    </subcellularLocation>
</comment>
<evidence type="ECO:0000256" key="1">
    <source>
        <dbReference type="ARBA" id="ARBA00004651"/>
    </source>
</evidence>
<dbReference type="InterPro" id="IPR000515">
    <property type="entry name" value="MetI-like"/>
</dbReference>
<keyword evidence="10" id="KW-1185">Reference proteome</keyword>
<dbReference type="GO" id="GO:0055085">
    <property type="term" value="P:transmembrane transport"/>
    <property type="evidence" value="ECO:0007669"/>
    <property type="project" value="InterPro"/>
</dbReference>
<feature type="transmembrane region" description="Helical" evidence="7">
    <location>
        <begin position="61"/>
        <end position="85"/>
    </location>
</feature>
<evidence type="ECO:0000256" key="7">
    <source>
        <dbReference type="RuleBase" id="RU363032"/>
    </source>
</evidence>
<dbReference type="OrthoDB" id="9815445at2"/>
<dbReference type="InterPro" id="IPR035906">
    <property type="entry name" value="MetI-like_sf"/>
</dbReference>
<evidence type="ECO:0000313" key="10">
    <source>
        <dbReference type="Proteomes" id="UP000277007"/>
    </source>
</evidence>
<organism evidence="9 10">
    <name type="scientific">Azospirillum griseum</name>
    <dbReference type="NCBI Taxonomy" id="2496639"/>
    <lineage>
        <taxon>Bacteria</taxon>
        <taxon>Pseudomonadati</taxon>
        <taxon>Pseudomonadota</taxon>
        <taxon>Alphaproteobacteria</taxon>
        <taxon>Rhodospirillales</taxon>
        <taxon>Azospirillaceae</taxon>
        <taxon>Azospirillum</taxon>
    </lineage>
</organism>